<reference evidence="9 10" key="1">
    <citation type="journal article" date="2016" name="Nat. Commun.">
        <title>Thousands of microbial genomes shed light on interconnected biogeochemical processes in an aquifer system.</title>
        <authorList>
            <person name="Anantharaman K."/>
            <person name="Brown C.T."/>
            <person name="Hug L.A."/>
            <person name="Sharon I."/>
            <person name="Castelle C.J."/>
            <person name="Probst A.J."/>
            <person name="Thomas B.C."/>
            <person name="Singh A."/>
            <person name="Wilkins M.J."/>
            <person name="Karaoz U."/>
            <person name="Brodie E.L."/>
            <person name="Williams K.H."/>
            <person name="Hubbard S.S."/>
            <person name="Banfield J.F."/>
        </authorList>
    </citation>
    <scope>NUCLEOTIDE SEQUENCE [LARGE SCALE GENOMIC DNA]</scope>
</reference>
<comment type="caution">
    <text evidence="9">The sequence shown here is derived from an EMBL/GenBank/DDBJ whole genome shotgun (WGS) entry which is preliminary data.</text>
</comment>
<name>A0A1F7IWA9_9BACT</name>
<protein>
    <recommendedName>
        <fullName evidence="1">riboflavin kinase</fullName>
        <ecNumber evidence="1">2.7.1.26</ecNumber>
    </recommendedName>
</protein>
<proteinExistence type="predicted"/>
<evidence type="ECO:0000256" key="3">
    <source>
        <dbReference type="ARBA" id="ARBA00022643"/>
    </source>
</evidence>
<dbReference type="Gene3D" id="2.40.30.30">
    <property type="entry name" value="Riboflavin kinase-like"/>
    <property type="match status" value="1"/>
</dbReference>
<dbReference type="PANTHER" id="PTHR22749:SF6">
    <property type="entry name" value="RIBOFLAVIN KINASE"/>
    <property type="match status" value="1"/>
</dbReference>
<dbReference type="STRING" id="1802061.A3A93_02340"/>
<dbReference type="GO" id="GO:0009231">
    <property type="term" value="P:riboflavin biosynthetic process"/>
    <property type="evidence" value="ECO:0007669"/>
    <property type="project" value="InterPro"/>
</dbReference>
<accession>A0A1F7IWA9</accession>
<dbReference type="InterPro" id="IPR015865">
    <property type="entry name" value="Riboflavin_kinase_bac/euk"/>
</dbReference>
<evidence type="ECO:0000259" key="8">
    <source>
        <dbReference type="SMART" id="SM00904"/>
    </source>
</evidence>
<dbReference type="PANTHER" id="PTHR22749">
    <property type="entry name" value="RIBOFLAVIN KINASE/FMN ADENYLYLTRANSFERASE"/>
    <property type="match status" value="1"/>
</dbReference>
<dbReference type="InterPro" id="IPR023465">
    <property type="entry name" value="Riboflavin_kinase_dom_sf"/>
</dbReference>
<dbReference type="EMBL" id="MGAL01000028">
    <property type="protein sequence ID" value="OGK47656.1"/>
    <property type="molecule type" value="Genomic_DNA"/>
</dbReference>
<keyword evidence="6" id="KW-0067">ATP-binding</keyword>
<evidence type="ECO:0000256" key="7">
    <source>
        <dbReference type="ARBA" id="ARBA00047880"/>
    </source>
</evidence>
<dbReference type="GO" id="GO:0009398">
    <property type="term" value="P:FMN biosynthetic process"/>
    <property type="evidence" value="ECO:0007669"/>
    <property type="project" value="TreeGrafter"/>
</dbReference>
<sequence length="127" mass="14903">MSNLKKKILFTFSGFVKKAKGRGKKLGFPTANIQIPLDLPEGIYVGYTQHKEKKHPSLIFIGSPITFKEFDKKAEIYILDYSNEIYDEFLEVEVLKKIRDNMKFDSKEALIEQMKKDEEEGREYFKL</sequence>
<dbReference type="SUPFAM" id="SSF82114">
    <property type="entry name" value="Riboflavin kinase-like"/>
    <property type="match status" value="1"/>
</dbReference>
<keyword evidence="2" id="KW-0285">Flavoprotein</keyword>
<dbReference type="Pfam" id="PF01687">
    <property type="entry name" value="Flavokinase"/>
    <property type="match status" value="1"/>
</dbReference>
<dbReference type="AlphaFoldDB" id="A0A1F7IWA9"/>
<evidence type="ECO:0000256" key="5">
    <source>
        <dbReference type="ARBA" id="ARBA00022741"/>
    </source>
</evidence>
<keyword evidence="4" id="KW-0808">Transferase</keyword>
<dbReference type="GO" id="GO:0008531">
    <property type="term" value="F:riboflavin kinase activity"/>
    <property type="evidence" value="ECO:0007669"/>
    <property type="project" value="UniProtKB-EC"/>
</dbReference>
<evidence type="ECO:0000256" key="1">
    <source>
        <dbReference type="ARBA" id="ARBA00012105"/>
    </source>
</evidence>
<keyword evidence="3" id="KW-0288">FMN</keyword>
<dbReference type="EC" id="2.7.1.26" evidence="1"/>
<dbReference type="GO" id="GO:0005524">
    <property type="term" value="F:ATP binding"/>
    <property type="evidence" value="ECO:0007669"/>
    <property type="project" value="UniProtKB-KW"/>
</dbReference>
<dbReference type="SMART" id="SM00904">
    <property type="entry name" value="Flavokinase"/>
    <property type="match status" value="1"/>
</dbReference>
<evidence type="ECO:0000313" key="10">
    <source>
        <dbReference type="Proteomes" id="UP000177141"/>
    </source>
</evidence>
<comment type="catalytic activity">
    <reaction evidence="7">
        <text>riboflavin + ATP = FMN + ADP + H(+)</text>
        <dbReference type="Rhea" id="RHEA:14357"/>
        <dbReference type="ChEBI" id="CHEBI:15378"/>
        <dbReference type="ChEBI" id="CHEBI:30616"/>
        <dbReference type="ChEBI" id="CHEBI:57986"/>
        <dbReference type="ChEBI" id="CHEBI:58210"/>
        <dbReference type="ChEBI" id="CHEBI:456216"/>
        <dbReference type="EC" id="2.7.1.26"/>
    </reaction>
</comment>
<organism evidence="9 10">
    <name type="scientific">Candidatus Roizmanbacteria bacterium RIFCSPLOWO2_01_FULL_38_12</name>
    <dbReference type="NCBI Taxonomy" id="1802061"/>
    <lineage>
        <taxon>Bacteria</taxon>
        <taxon>Candidatus Roizmaniibacteriota</taxon>
    </lineage>
</organism>
<evidence type="ECO:0000313" key="9">
    <source>
        <dbReference type="EMBL" id="OGK47656.1"/>
    </source>
</evidence>
<evidence type="ECO:0000256" key="2">
    <source>
        <dbReference type="ARBA" id="ARBA00022630"/>
    </source>
</evidence>
<evidence type="ECO:0000256" key="6">
    <source>
        <dbReference type="ARBA" id="ARBA00022840"/>
    </source>
</evidence>
<keyword evidence="5" id="KW-0547">Nucleotide-binding</keyword>
<dbReference type="InterPro" id="IPR023468">
    <property type="entry name" value="Riboflavin_kinase"/>
</dbReference>
<feature type="domain" description="Riboflavin kinase" evidence="8">
    <location>
        <begin position="8"/>
        <end position="126"/>
    </location>
</feature>
<dbReference type="Proteomes" id="UP000177141">
    <property type="component" value="Unassembled WGS sequence"/>
</dbReference>
<evidence type="ECO:0000256" key="4">
    <source>
        <dbReference type="ARBA" id="ARBA00022679"/>
    </source>
</evidence>
<gene>
    <name evidence="9" type="ORF">A3A93_02340</name>
</gene>